<name>A0A835CDV3_9FABA</name>
<gene>
    <name evidence="1" type="ORF">G2W53_010271</name>
</gene>
<dbReference type="EMBL" id="JAAIUW010000004">
    <property type="protein sequence ID" value="KAF7835412.1"/>
    <property type="molecule type" value="Genomic_DNA"/>
</dbReference>
<protein>
    <submittedName>
        <fullName evidence="1">Uncharacterized protein</fullName>
    </submittedName>
</protein>
<dbReference type="Proteomes" id="UP000634136">
    <property type="component" value="Unassembled WGS sequence"/>
</dbReference>
<comment type="caution">
    <text evidence="1">The sequence shown here is derived from an EMBL/GenBank/DDBJ whole genome shotgun (WGS) entry which is preliminary data.</text>
</comment>
<organism evidence="1 2">
    <name type="scientific">Senna tora</name>
    <dbReference type="NCBI Taxonomy" id="362788"/>
    <lineage>
        <taxon>Eukaryota</taxon>
        <taxon>Viridiplantae</taxon>
        <taxon>Streptophyta</taxon>
        <taxon>Embryophyta</taxon>
        <taxon>Tracheophyta</taxon>
        <taxon>Spermatophyta</taxon>
        <taxon>Magnoliopsida</taxon>
        <taxon>eudicotyledons</taxon>
        <taxon>Gunneridae</taxon>
        <taxon>Pentapetalae</taxon>
        <taxon>rosids</taxon>
        <taxon>fabids</taxon>
        <taxon>Fabales</taxon>
        <taxon>Fabaceae</taxon>
        <taxon>Caesalpinioideae</taxon>
        <taxon>Cassia clade</taxon>
        <taxon>Senna</taxon>
    </lineage>
</organism>
<evidence type="ECO:0000313" key="1">
    <source>
        <dbReference type="EMBL" id="KAF7835412.1"/>
    </source>
</evidence>
<keyword evidence="2" id="KW-1185">Reference proteome</keyword>
<sequence>MDHKIPSVLRTFALIPNCNIHPKLPINIDFLRFNRDFGFKICVDMTSHSFHAITSSIRALNPLGFTNTTQSEGMTAHSLHAITSPIRALSPLRFRTTNRSDRLDSLVQRHV</sequence>
<reference evidence="1" key="1">
    <citation type="submission" date="2020-09" db="EMBL/GenBank/DDBJ databases">
        <title>Genome-Enabled Discovery of Anthraquinone Biosynthesis in Senna tora.</title>
        <authorList>
            <person name="Kang S.-H."/>
            <person name="Pandey R.P."/>
            <person name="Lee C.-M."/>
            <person name="Sim J.-S."/>
            <person name="Jeong J.-T."/>
            <person name="Choi B.-S."/>
            <person name="Jung M."/>
            <person name="Ginzburg D."/>
            <person name="Zhao K."/>
            <person name="Won S.Y."/>
            <person name="Oh T.-J."/>
            <person name="Yu Y."/>
            <person name="Kim N.-H."/>
            <person name="Lee O.R."/>
            <person name="Lee T.-H."/>
            <person name="Bashyal P."/>
            <person name="Kim T.-S."/>
            <person name="Lee W.-H."/>
            <person name="Kawkins C."/>
            <person name="Kim C.-K."/>
            <person name="Kim J.S."/>
            <person name="Ahn B.O."/>
            <person name="Rhee S.Y."/>
            <person name="Sohng J.K."/>
        </authorList>
    </citation>
    <scope>NUCLEOTIDE SEQUENCE</scope>
    <source>
        <tissue evidence="1">Leaf</tissue>
    </source>
</reference>
<accession>A0A835CDV3</accession>
<proteinExistence type="predicted"/>
<dbReference type="AlphaFoldDB" id="A0A835CDV3"/>
<evidence type="ECO:0000313" key="2">
    <source>
        <dbReference type="Proteomes" id="UP000634136"/>
    </source>
</evidence>